<dbReference type="InterPro" id="IPR013083">
    <property type="entry name" value="Znf_RING/FYVE/PHD"/>
</dbReference>
<evidence type="ECO:0000313" key="3">
    <source>
        <dbReference type="EMBL" id="KAL3687664.1"/>
    </source>
</evidence>
<proteinExistence type="predicted"/>
<dbReference type="EMBL" id="JBJQOH010000004">
    <property type="protein sequence ID" value="KAL3687664.1"/>
    <property type="molecule type" value="Genomic_DNA"/>
</dbReference>
<dbReference type="Gene3D" id="3.30.40.10">
    <property type="entry name" value="Zinc/RING finger domain, C3HC4 (zinc finger)"/>
    <property type="match status" value="1"/>
</dbReference>
<evidence type="ECO:0000313" key="4">
    <source>
        <dbReference type="Proteomes" id="UP001633002"/>
    </source>
</evidence>
<dbReference type="InterPro" id="IPR026951">
    <property type="entry name" value="PPIL2_U-box_dom"/>
</dbReference>
<protein>
    <recommendedName>
        <fullName evidence="2">U-box domain-containing protein</fullName>
    </recommendedName>
</protein>
<keyword evidence="4" id="KW-1185">Reference proteome</keyword>
<dbReference type="InterPro" id="IPR003613">
    <property type="entry name" value="Ubox_domain"/>
</dbReference>
<dbReference type="Proteomes" id="UP001633002">
    <property type="component" value="Unassembled WGS sequence"/>
</dbReference>
<evidence type="ECO:0000256" key="1">
    <source>
        <dbReference type="ARBA" id="ARBA00004906"/>
    </source>
</evidence>
<organism evidence="3 4">
    <name type="scientific">Riccia sorocarpa</name>
    <dbReference type="NCBI Taxonomy" id="122646"/>
    <lineage>
        <taxon>Eukaryota</taxon>
        <taxon>Viridiplantae</taxon>
        <taxon>Streptophyta</taxon>
        <taxon>Embryophyta</taxon>
        <taxon>Marchantiophyta</taxon>
        <taxon>Marchantiopsida</taxon>
        <taxon>Marchantiidae</taxon>
        <taxon>Marchantiales</taxon>
        <taxon>Ricciaceae</taxon>
        <taxon>Riccia</taxon>
    </lineage>
</organism>
<feature type="domain" description="U-box" evidence="2">
    <location>
        <begin position="39"/>
        <end position="98"/>
    </location>
</feature>
<gene>
    <name evidence="3" type="ORF">R1sor_013973</name>
</gene>
<sequence>MGKKQHSKDRLFITKTEWATEWGGAKDRDLRVPFKRLPFYCCALTFVPSEDPVCTPESHILSIVPYVTKYGKNPVTKLPLALKDLIKLQFHKNSDGEYHCPVLNKVFTEFTHKTTGNCISYEAVKELNLKTKNWKELLTLRSFIPTLTR</sequence>
<accession>A0ABD3HE99</accession>
<reference evidence="3 4" key="1">
    <citation type="submission" date="2024-09" db="EMBL/GenBank/DDBJ databases">
        <title>Chromosome-scale assembly of Riccia sorocarpa.</title>
        <authorList>
            <person name="Paukszto L."/>
        </authorList>
    </citation>
    <scope>NUCLEOTIDE SEQUENCE [LARGE SCALE GENOMIC DNA]</scope>
    <source>
        <strain evidence="3">LP-2024</strain>
        <tissue evidence="3">Aerial parts of the thallus</tissue>
    </source>
</reference>
<dbReference type="SUPFAM" id="SSF57850">
    <property type="entry name" value="RING/U-box"/>
    <property type="match status" value="1"/>
</dbReference>
<comment type="caution">
    <text evidence="3">The sequence shown here is derived from an EMBL/GenBank/DDBJ whole genome shotgun (WGS) entry which is preliminary data.</text>
</comment>
<name>A0ABD3HE99_9MARC</name>
<dbReference type="AlphaFoldDB" id="A0ABD3HE99"/>
<dbReference type="CDD" id="cd16663">
    <property type="entry name" value="RING-Ubox_PPIL2"/>
    <property type="match status" value="1"/>
</dbReference>
<evidence type="ECO:0000259" key="2">
    <source>
        <dbReference type="SMART" id="SM00504"/>
    </source>
</evidence>
<dbReference type="SMART" id="SM00504">
    <property type="entry name" value="Ubox"/>
    <property type="match status" value="1"/>
</dbReference>
<comment type="pathway">
    <text evidence="1">Protein modification; protein ubiquitination.</text>
</comment>